<feature type="region of interest" description="Disordered" evidence="6">
    <location>
        <begin position="1"/>
        <end position="65"/>
    </location>
</feature>
<evidence type="ECO:0000313" key="9">
    <source>
        <dbReference type="EMBL" id="CZT21109.1"/>
    </source>
</evidence>
<feature type="transmembrane region" description="Helical" evidence="7">
    <location>
        <begin position="402"/>
        <end position="421"/>
    </location>
</feature>
<feature type="transmembrane region" description="Helical" evidence="7">
    <location>
        <begin position="124"/>
        <end position="146"/>
    </location>
</feature>
<keyword evidence="4 7" id="KW-1133">Transmembrane helix</keyword>
<dbReference type="STRING" id="112498.A0A2D3VGT1"/>
<feature type="transmembrane region" description="Helical" evidence="7">
    <location>
        <begin position="496"/>
        <end position="516"/>
    </location>
</feature>
<dbReference type="PROSITE" id="PS50850">
    <property type="entry name" value="MFS"/>
    <property type="match status" value="1"/>
</dbReference>
<keyword evidence="3 7" id="KW-0812">Transmembrane</keyword>
<feature type="transmembrane region" description="Helical" evidence="7">
    <location>
        <begin position="92"/>
        <end position="112"/>
    </location>
</feature>
<keyword evidence="5 7" id="KW-0472">Membrane</keyword>
<feature type="transmembrane region" description="Helical" evidence="7">
    <location>
        <begin position="221"/>
        <end position="241"/>
    </location>
</feature>
<dbReference type="GO" id="GO:0000297">
    <property type="term" value="F:spermine transmembrane transporter activity"/>
    <property type="evidence" value="ECO:0007669"/>
    <property type="project" value="TreeGrafter"/>
</dbReference>
<dbReference type="PANTHER" id="PTHR23502">
    <property type="entry name" value="MAJOR FACILITATOR SUPERFAMILY"/>
    <property type="match status" value="1"/>
</dbReference>
<evidence type="ECO:0000313" key="10">
    <source>
        <dbReference type="Proteomes" id="UP000225277"/>
    </source>
</evidence>
<dbReference type="Pfam" id="PF07690">
    <property type="entry name" value="MFS_1"/>
    <property type="match status" value="1"/>
</dbReference>
<name>A0A2D3VGT1_9PEZI</name>
<comment type="subcellular location">
    <subcellularLocation>
        <location evidence="1">Membrane</location>
        <topology evidence="1">Multi-pass membrane protein</topology>
    </subcellularLocation>
</comment>
<dbReference type="AlphaFoldDB" id="A0A2D3VGT1"/>
<dbReference type="GeneID" id="35602094"/>
<dbReference type="GO" id="GO:0015606">
    <property type="term" value="F:spermidine transmembrane transporter activity"/>
    <property type="evidence" value="ECO:0007669"/>
    <property type="project" value="TreeGrafter"/>
</dbReference>
<dbReference type="InterPro" id="IPR020846">
    <property type="entry name" value="MFS_dom"/>
</dbReference>
<dbReference type="Gene3D" id="1.20.1250.20">
    <property type="entry name" value="MFS general substrate transporter like domains"/>
    <property type="match status" value="1"/>
</dbReference>
<dbReference type="RefSeq" id="XP_023627998.1">
    <property type="nucleotide sequence ID" value="XM_023772230.1"/>
</dbReference>
<comment type="similarity">
    <text evidence="2">Belongs to the major facilitator superfamily.</text>
</comment>
<feature type="compositionally biased region" description="Basic and acidic residues" evidence="6">
    <location>
        <begin position="14"/>
        <end position="23"/>
    </location>
</feature>
<dbReference type="Proteomes" id="UP000225277">
    <property type="component" value="Unassembled WGS sequence"/>
</dbReference>
<dbReference type="PANTHER" id="PTHR23502:SF182">
    <property type="entry name" value="POLYAMINE TRANSPORTER, PUTATIVE-RELATED"/>
    <property type="match status" value="1"/>
</dbReference>
<accession>A0A2D3VGT1</accession>
<feature type="transmembrane region" description="Helical" evidence="7">
    <location>
        <begin position="247"/>
        <end position="266"/>
    </location>
</feature>
<keyword evidence="10" id="KW-1185">Reference proteome</keyword>
<gene>
    <name evidence="9" type="ORF">RCC_06970</name>
</gene>
<dbReference type="SUPFAM" id="SSF103473">
    <property type="entry name" value="MFS general substrate transporter"/>
    <property type="match status" value="1"/>
</dbReference>
<dbReference type="GO" id="GO:0005886">
    <property type="term" value="C:plasma membrane"/>
    <property type="evidence" value="ECO:0007669"/>
    <property type="project" value="TreeGrafter"/>
</dbReference>
<evidence type="ECO:0000259" key="8">
    <source>
        <dbReference type="PROSITE" id="PS50850"/>
    </source>
</evidence>
<dbReference type="InterPro" id="IPR011701">
    <property type="entry name" value="MFS"/>
</dbReference>
<evidence type="ECO:0000256" key="2">
    <source>
        <dbReference type="ARBA" id="ARBA00008335"/>
    </source>
</evidence>
<evidence type="ECO:0000256" key="5">
    <source>
        <dbReference type="ARBA" id="ARBA00023136"/>
    </source>
</evidence>
<proteinExistence type="inferred from homology"/>
<reference evidence="9 10" key="1">
    <citation type="submission" date="2016-03" db="EMBL/GenBank/DDBJ databases">
        <authorList>
            <person name="Ploux O."/>
        </authorList>
    </citation>
    <scope>NUCLEOTIDE SEQUENCE [LARGE SCALE GENOMIC DNA]</scope>
    <source>
        <strain evidence="9 10">URUG2</strain>
    </source>
</reference>
<feature type="domain" description="Major facilitator superfamily (MFS) profile" evidence="8">
    <location>
        <begin position="93"/>
        <end position="532"/>
    </location>
</feature>
<protein>
    <submittedName>
        <fullName evidence="9">Related to mfs-multidrug-resistance transporter</fullName>
    </submittedName>
</protein>
<evidence type="ECO:0000256" key="1">
    <source>
        <dbReference type="ARBA" id="ARBA00004141"/>
    </source>
</evidence>
<dbReference type="InterPro" id="IPR036259">
    <property type="entry name" value="MFS_trans_sf"/>
</dbReference>
<evidence type="ECO:0000256" key="4">
    <source>
        <dbReference type="ARBA" id="ARBA00022989"/>
    </source>
</evidence>
<dbReference type="FunFam" id="1.20.1250.20:FF:000082">
    <property type="entry name" value="MFS multidrug transporter, putative"/>
    <property type="match status" value="1"/>
</dbReference>
<feature type="transmembrane region" description="Helical" evidence="7">
    <location>
        <begin position="318"/>
        <end position="339"/>
    </location>
</feature>
<dbReference type="OrthoDB" id="3936150at2759"/>
<dbReference type="EMBL" id="FJUY01000010">
    <property type="protein sequence ID" value="CZT21109.1"/>
    <property type="molecule type" value="Genomic_DNA"/>
</dbReference>
<evidence type="ECO:0000256" key="6">
    <source>
        <dbReference type="SAM" id="MobiDB-lite"/>
    </source>
</evidence>
<sequence>MSSAERPPGSMHDSQTEDREAKSILEAIDIGSTHHGKESKEFDDLEKASPQTSQTNLDSAAKESTSVNAAMDWTGPDDPGNPNNWSKFKKAYHFWPVAFLGFACTTGSSIISPANQDIQNQFHVSRTAAIIPLTVFVIGLGLGPMLASPLSEQFGRSVVYKVTAPAYLLFTVGAGLSESFASLVICRLFAGLASGPVLAVGSGTNADLYPPKDRAFSASMFIMMPFLGPTFGPVIGGFAAYYRGWRWTQWCILIIAGVAFLTALPMEETYKKVILQKRAKKLGVPPPPGPKVLSLQYLKVLITVTLFRPIYMLFAEPIVLLFGIYNAFTFGILFGYFAAYPYTFSTVYGFTIWQTGLTFLGIGVGVISAVTTIILCDKLIYQKKHVEALQQGLPGAAPEHRLYAAMIGAFTVPIGLFWFAWTARANVHWISPVLAGIPFALGNLALFISSVLYQMDVYGPLNGASAMAANGLLRYLLGACFPLWSFQMFETLGVDWAASLLGFVCLALLPIPFAFFKWGPLIRAKSTYAPAC</sequence>
<evidence type="ECO:0000256" key="3">
    <source>
        <dbReference type="ARBA" id="ARBA00022692"/>
    </source>
</evidence>
<feature type="transmembrane region" description="Helical" evidence="7">
    <location>
        <begin position="359"/>
        <end position="381"/>
    </location>
</feature>
<evidence type="ECO:0000256" key="7">
    <source>
        <dbReference type="SAM" id="Phobius"/>
    </source>
</evidence>
<dbReference type="CDD" id="cd17323">
    <property type="entry name" value="MFS_Tpo1_MDR_like"/>
    <property type="match status" value="1"/>
</dbReference>
<feature type="transmembrane region" description="Helical" evidence="7">
    <location>
        <begin position="433"/>
        <end position="453"/>
    </location>
</feature>
<feature type="transmembrane region" description="Helical" evidence="7">
    <location>
        <begin position="158"/>
        <end position="176"/>
    </location>
</feature>
<feature type="compositionally biased region" description="Polar residues" evidence="6">
    <location>
        <begin position="49"/>
        <end position="65"/>
    </location>
</feature>
<organism evidence="9 10">
    <name type="scientific">Ramularia collo-cygni</name>
    <dbReference type="NCBI Taxonomy" id="112498"/>
    <lineage>
        <taxon>Eukaryota</taxon>
        <taxon>Fungi</taxon>
        <taxon>Dikarya</taxon>
        <taxon>Ascomycota</taxon>
        <taxon>Pezizomycotina</taxon>
        <taxon>Dothideomycetes</taxon>
        <taxon>Dothideomycetidae</taxon>
        <taxon>Mycosphaerellales</taxon>
        <taxon>Mycosphaerellaceae</taxon>
        <taxon>Ramularia</taxon>
    </lineage>
</organism>
<feature type="compositionally biased region" description="Basic and acidic residues" evidence="6">
    <location>
        <begin position="35"/>
        <end position="47"/>
    </location>
</feature>